<reference evidence="2 3" key="1">
    <citation type="submission" date="2019-01" db="EMBL/GenBank/DDBJ databases">
        <title>Sequencing the genomes of 1000 actinobacteria strains.</title>
        <authorList>
            <person name="Klenk H.-P."/>
        </authorList>
    </citation>
    <scope>NUCLEOTIDE SEQUENCE [LARGE SCALE GENOMIC DNA]</scope>
    <source>
        <strain evidence="2 3">DSM 43925</strain>
    </source>
</reference>
<dbReference type="AlphaFoldDB" id="A0A438MIV4"/>
<feature type="compositionally biased region" description="Polar residues" evidence="1">
    <location>
        <begin position="67"/>
        <end position="76"/>
    </location>
</feature>
<organism evidence="2 3">
    <name type="scientific">Nonomuraea polychroma</name>
    <dbReference type="NCBI Taxonomy" id="46176"/>
    <lineage>
        <taxon>Bacteria</taxon>
        <taxon>Bacillati</taxon>
        <taxon>Actinomycetota</taxon>
        <taxon>Actinomycetes</taxon>
        <taxon>Streptosporangiales</taxon>
        <taxon>Streptosporangiaceae</taxon>
        <taxon>Nonomuraea</taxon>
    </lineage>
</organism>
<dbReference type="Proteomes" id="UP000284824">
    <property type="component" value="Unassembled WGS sequence"/>
</dbReference>
<protein>
    <submittedName>
        <fullName evidence="2">Uncharacterized protein</fullName>
    </submittedName>
</protein>
<feature type="region of interest" description="Disordered" evidence="1">
    <location>
        <begin position="65"/>
        <end position="94"/>
    </location>
</feature>
<feature type="compositionally biased region" description="Polar residues" evidence="1">
    <location>
        <begin position="1"/>
        <end position="15"/>
    </location>
</feature>
<sequence length="94" mass="9769">MAGTASAFTSGQGARTRSPLPGRTDDDLVDVHTGRPAYETASAMLCGGIESARFVRMAAFAAGSVRESASSDSTTPGEMMVTRMLGSSSRRRPP</sequence>
<accession>A0A438MIV4</accession>
<proteinExistence type="predicted"/>
<name>A0A438MIV4_9ACTN</name>
<evidence type="ECO:0000313" key="3">
    <source>
        <dbReference type="Proteomes" id="UP000284824"/>
    </source>
</evidence>
<keyword evidence="3" id="KW-1185">Reference proteome</keyword>
<gene>
    <name evidence="2" type="ORF">EDD27_8664</name>
</gene>
<comment type="caution">
    <text evidence="2">The sequence shown here is derived from an EMBL/GenBank/DDBJ whole genome shotgun (WGS) entry which is preliminary data.</text>
</comment>
<dbReference type="EMBL" id="SAUN01000001">
    <property type="protein sequence ID" value="RVX45840.1"/>
    <property type="molecule type" value="Genomic_DNA"/>
</dbReference>
<feature type="region of interest" description="Disordered" evidence="1">
    <location>
        <begin position="1"/>
        <end position="30"/>
    </location>
</feature>
<evidence type="ECO:0000256" key="1">
    <source>
        <dbReference type="SAM" id="MobiDB-lite"/>
    </source>
</evidence>
<evidence type="ECO:0000313" key="2">
    <source>
        <dbReference type="EMBL" id="RVX45840.1"/>
    </source>
</evidence>